<keyword evidence="4" id="KW-1185">Reference proteome</keyword>
<feature type="signal peptide" evidence="2">
    <location>
        <begin position="1"/>
        <end position="18"/>
    </location>
</feature>
<dbReference type="RefSeq" id="WP_068107645.1">
    <property type="nucleotide sequence ID" value="NZ_CP015079.1"/>
</dbReference>
<dbReference type="AlphaFoldDB" id="A0A1A9GJM7"/>
<evidence type="ECO:0000256" key="1">
    <source>
        <dbReference type="SAM" id="MobiDB-lite"/>
    </source>
</evidence>
<evidence type="ECO:0000313" key="3">
    <source>
        <dbReference type="EMBL" id="ANH37813.1"/>
    </source>
</evidence>
<evidence type="ECO:0008006" key="5">
    <source>
        <dbReference type="Google" id="ProtNLM"/>
    </source>
</evidence>
<dbReference type="EMBL" id="CP015079">
    <property type="protein sequence ID" value="ANH37813.1"/>
    <property type="molecule type" value="Genomic_DNA"/>
</dbReference>
<evidence type="ECO:0000256" key="2">
    <source>
        <dbReference type="SAM" id="SignalP"/>
    </source>
</evidence>
<feature type="region of interest" description="Disordered" evidence="1">
    <location>
        <begin position="137"/>
        <end position="165"/>
    </location>
</feature>
<feature type="compositionally biased region" description="Low complexity" evidence="1">
    <location>
        <begin position="27"/>
        <end position="48"/>
    </location>
</feature>
<proteinExistence type="predicted"/>
<name>A0A1A9GJM7_9ACTN</name>
<reference evidence="3 4" key="1">
    <citation type="submission" date="2016-03" db="EMBL/GenBank/DDBJ databases">
        <title>Complete genome sequence of a soil Actinobacterium, Nocardioides dokdonensis FR1436.</title>
        <authorList>
            <person name="Kwon S.-K."/>
            <person name="Kim K."/>
            <person name="Kim J.F."/>
        </authorList>
    </citation>
    <scope>NUCLEOTIDE SEQUENCE [LARGE SCALE GENOMIC DNA]</scope>
    <source>
        <strain evidence="3 4">FR1436</strain>
    </source>
</reference>
<protein>
    <recommendedName>
        <fullName evidence="5">DUF732 domain-containing protein</fullName>
    </recommendedName>
</protein>
<sequence length="165" mass="16482">MKHALAPLAVLVALTAAACGSDDETSDASSDPTTASSSSSSAGDPGTDNAFCTALVGNGALEDGSDVETLMAGLEASGIPDDAPQEASKGFDVYLDILGDIDTDASAEELAAMEDFDLSKSEQQQVNALVQYAGATCAPPAEGESGSESAPADGGQDQSEESDEK</sequence>
<feature type="chain" id="PRO_5038938269" description="DUF732 domain-containing protein" evidence="2">
    <location>
        <begin position="19"/>
        <end position="165"/>
    </location>
</feature>
<evidence type="ECO:0000313" key="4">
    <source>
        <dbReference type="Proteomes" id="UP000077868"/>
    </source>
</evidence>
<keyword evidence="2" id="KW-0732">Signal</keyword>
<gene>
    <name evidence="3" type="ORF">I601_1374</name>
</gene>
<dbReference type="PATRIC" id="fig|1300347.3.peg.1374"/>
<dbReference type="PROSITE" id="PS51257">
    <property type="entry name" value="PROKAR_LIPOPROTEIN"/>
    <property type="match status" value="1"/>
</dbReference>
<feature type="region of interest" description="Disordered" evidence="1">
    <location>
        <begin position="21"/>
        <end position="49"/>
    </location>
</feature>
<accession>A0A1A9GJM7</accession>
<dbReference type="KEGG" id="ndk:I601_1374"/>
<organism evidence="3 4">
    <name type="scientific">Nocardioides dokdonensis FR1436</name>
    <dbReference type="NCBI Taxonomy" id="1300347"/>
    <lineage>
        <taxon>Bacteria</taxon>
        <taxon>Bacillati</taxon>
        <taxon>Actinomycetota</taxon>
        <taxon>Actinomycetes</taxon>
        <taxon>Propionibacteriales</taxon>
        <taxon>Nocardioidaceae</taxon>
        <taxon>Nocardioides</taxon>
    </lineage>
</organism>
<dbReference type="Proteomes" id="UP000077868">
    <property type="component" value="Chromosome"/>
</dbReference>